<dbReference type="AlphaFoldDB" id="A0A177TS63"/>
<dbReference type="EMBL" id="LWDF02001787">
    <property type="protein sequence ID" value="KAE8237446.1"/>
    <property type="molecule type" value="Genomic_DNA"/>
</dbReference>
<accession>A0A177TS63</accession>
<evidence type="ECO:0000313" key="2">
    <source>
        <dbReference type="EMBL" id="KAE8237446.1"/>
    </source>
</evidence>
<comment type="caution">
    <text evidence="2">The sequence shown here is derived from an EMBL/GenBank/DDBJ whole genome shotgun (WGS) entry which is preliminary data.</text>
</comment>
<reference evidence="2" key="1">
    <citation type="submission" date="2016-04" db="EMBL/GenBank/DDBJ databases">
        <authorList>
            <person name="Nguyen H.D."/>
            <person name="Samba Siva P."/>
            <person name="Cullis J."/>
            <person name="Levesque C.A."/>
            <person name="Hambleton S."/>
        </authorList>
    </citation>
    <scope>NUCLEOTIDE SEQUENCE</scope>
    <source>
        <strain evidence="2">DAOMC 236416</strain>
    </source>
</reference>
<feature type="compositionally biased region" description="Low complexity" evidence="1">
    <location>
        <begin position="249"/>
        <end position="274"/>
    </location>
</feature>
<keyword evidence="3" id="KW-1185">Reference proteome</keyword>
<evidence type="ECO:0000313" key="3">
    <source>
        <dbReference type="Proteomes" id="UP000077521"/>
    </source>
</evidence>
<gene>
    <name evidence="2" type="ORF">A4X13_0g8783</name>
</gene>
<sequence length="295" mass="31220">MDEFLAANQALREAIDRYDAAARALGMRPDWIEVIRQIRAGDATGPVFPEHAPPQQPGQEQLQQPASTRTPSTTRISQQFTCVEIPRTSLSSLLGPPHPLPTIANAEEPARERRSGGADGRSSSKKRKKSTSSTSNVDTVATTGNSLVIAIDNKPCKHEFTSGGWRHAFRGQPFKSAPVCAACYQSYARTIQRKTTVPKASSSASGSSGPSVSPRKSVKETVRRRSGRAASASQQGSLTVPLPEPATAPSPASASSSSLHISSASSSASGWARSLVPAPASDSSRRHMLELSPDP</sequence>
<feature type="compositionally biased region" description="Polar residues" evidence="1">
    <location>
        <begin position="66"/>
        <end position="81"/>
    </location>
</feature>
<protein>
    <submittedName>
        <fullName evidence="2">Uncharacterized protein</fullName>
    </submittedName>
</protein>
<dbReference type="Proteomes" id="UP000077521">
    <property type="component" value="Unassembled WGS sequence"/>
</dbReference>
<name>A0A177TS63_9BASI</name>
<proteinExistence type="predicted"/>
<organism evidence="2 3">
    <name type="scientific">Tilletia indica</name>
    <dbReference type="NCBI Taxonomy" id="43049"/>
    <lineage>
        <taxon>Eukaryota</taxon>
        <taxon>Fungi</taxon>
        <taxon>Dikarya</taxon>
        <taxon>Basidiomycota</taxon>
        <taxon>Ustilaginomycotina</taxon>
        <taxon>Exobasidiomycetes</taxon>
        <taxon>Tilletiales</taxon>
        <taxon>Tilletiaceae</taxon>
        <taxon>Tilletia</taxon>
    </lineage>
</organism>
<feature type="compositionally biased region" description="Low complexity" evidence="1">
    <location>
        <begin position="197"/>
        <end position="215"/>
    </location>
</feature>
<evidence type="ECO:0000256" key="1">
    <source>
        <dbReference type="SAM" id="MobiDB-lite"/>
    </source>
</evidence>
<feature type="region of interest" description="Disordered" evidence="1">
    <location>
        <begin position="44"/>
        <end position="138"/>
    </location>
</feature>
<feature type="region of interest" description="Disordered" evidence="1">
    <location>
        <begin position="194"/>
        <end position="295"/>
    </location>
</feature>
<reference evidence="2" key="2">
    <citation type="journal article" date="2019" name="IMA Fungus">
        <title>Genome sequencing and comparison of five Tilletia species to identify candidate genes for the detection of regulated species infecting wheat.</title>
        <authorList>
            <person name="Nguyen H.D.T."/>
            <person name="Sultana T."/>
            <person name="Kesanakurti P."/>
            <person name="Hambleton S."/>
        </authorList>
    </citation>
    <scope>NUCLEOTIDE SEQUENCE</scope>
    <source>
        <strain evidence="2">DAOMC 236416</strain>
    </source>
</reference>
<feature type="compositionally biased region" description="Low complexity" evidence="1">
    <location>
        <begin position="228"/>
        <end position="237"/>
    </location>
</feature>